<comment type="caution">
    <text evidence="2">The sequence shown here is derived from an EMBL/GenBank/DDBJ whole genome shotgun (WGS) entry which is preliminary data.</text>
</comment>
<evidence type="ECO:0000313" key="2">
    <source>
        <dbReference type="EMBL" id="GJM96241.1"/>
    </source>
</evidence>
<organism evidence="2 3">
    <name type="scientific">Eleusine coracana subsp. coracana</name>
    <dbReference type="NCBI Taxonomy" id="191504"/>
    <lineage>
        <taxon>Eukaryota</taxon>
        <taxon>Viridiplantae</taxon>
        <taxon>Streptophyta</taxon>
        <taxon>Embryophyta</taxon>
        <taxon>Tracheophyta</taxon>
        <taxon>Spermatophyta</taxon>
        <taxon>Magnoliopsida</taxon>
        <taxon>Liliopsida</taxon>
        <taxon>Poales</taxon>
        <taxon>Poaceae</taxon>
        <taxon>PACMAD clade</taxon>
        <taxon>Chloridoideae</taxon>
        <taxon>Cynodonteae</taxon>
        <taxon>Eleusininae</taxon>
        <taxon>Eleusine</taxon>
    </lineage>
</organism>
<name>A0AAV5CDU2_ELECO</name>
<evidence type="ECO:0000313" key="3">
    <source>
        <dbReference type="Proteomes" id="UP001054889"/>
    </source>
</evidence>
<feature type="compositionally biased region" description="Basic and acidic residues" evidence="1">
    <location>
        <begin position="154"/>
        <end position="165"/>
    </location>
</feature>
<reference evidence="2" key="1">
    <citation type="journal article" date="2018" name="DNA Res.">
        <title>Multiple hybrid de novo genome assembly of finger millet, an orphan allotetraploid crop.</title>
        <authorList>
            <person name="Hatakeyama M."/>
            <person name="Aluri S."/>
            <person name="Balachadran M.T."/>
            <person name="Sivarajan S.R."/>
            <person name="Patrignani A."/>
            <person name="Gruter S."/>
            <person name="Poveda L."/>
            <person name="Shimizu-Inatsugi R."/>
            <person name="Baeten J."/>
            <person name="Francoijs K.J."/>
            <person name="Nataraja K.N."/>
            <person name="Reddy Y.A.N."/>
            <person name="Phadnis S."/>
            <person name="Ravikumar R.L."/>
            <person name="Schlapbach R."/>
            <person name="Sreeman S.M."/>
            <person name="Shimizu K.K."/>
        </authorList>
    </citation>
    <scope>NUCLEOTIDE SEQUENCE</scope>
</reference>
<protein>
    <submittedName>
        <fullName evidence="2">Uncharacterized protein</fullName>
    </submittedName>
</protein>
<gene>
    <name evidence="2" type="primary">ga13059</name>
    <name evidence="2" type="ORF">PR202_ga13059</name>
</gene>
<dbReference type="Proteomes" id="UP001054889">
    <property type="component" value="Unassembled WGS sequence"/>
</dbReference>
<dbReference type="EMBL" id="BQKI01000006">
    <property type="protein sequence ID" value="GJM96241.1"/>
    <property type="molecule type" value="Genomic_DNA"/>
</dbReference>
<sequence length="387" mass="41019">MIKGGGTRSDEFAEVKSSNGNLVEEKVKAVEQEDAIGSGCSGGWCLCGRGGCGGERTRMHGIARITCAMVLVDMGKDAVITIQSMSLMFRSTKPTGWDDNNLPSSPHSKKSSSPHSKKSSEHANLDEISSSSEILPANILRMLLPPQSVPPGTEAKEMKVKKDPDWSSASDDSDGCCSADSSGGPLCKQEHHVHYPEREKLMMKLNMDMIILKGLTKIPLSTFFFLPLAPAFSPCRPTSTPAFELPAGHPPPSPLSAAPTSELPGCTRLRTPCWSRPPPSSLPTVPAFEFPGRALLRARALPSSVSVAPPPSSLLATPGSELSFLLSTGRAYLLLLPAARARRLPFLLHTLASSSLLPVMQASPTCSPPCTLPSACLSPCSRAPACP</sequence>
<feature type="region of interest" description="Disordered" evidence="1">
    <location>
        <begin position="96"/>
        <end position="127"/>
    </location>
</feature>
<feature type="compositionally biased region" description="Low complexity" evidence="1">
    <location>
        <begin position="167"/>
        <end position="184"/>
    </location>
</feature>
<feature type="region of interest" description="Disordered" evidence="1">
    <location>
        <begin position="145"/>
        <end position="189"/>
    </location>
</feature>
<dbReference type="AlphaFoldDB" id="A0AAV5CDU2"/>
<proteinExistence type="predicted"/>
<reference evidence="2" key="2">
    <citation type="submission" date="2021-12" db="EMBL/GenBank/DDBJ databases">
        <title>Resequencing data analysis of finger millet.</title>
        <authorList>
            <person name="Hatakeyama M."/>
            <person name="Aluri S."/>
            <person name="Balachadran M.T."/>
            <person name="Sivarajan S.R."/>
            <person name="Poveda L."/>
            <person name="Shimizu-Inatsugi R."/>
            <person name="Schlapbach R."/>
            <person name="Sreeman S.M."/>
            <person name="Shimizu K.K."/>
        </authorList>
    </citation>
    <scope>NUCLEOTIDE SEQUENCE</scope>
</reference>
<accession>A0AAV5CDU2</accession>
<keyword evidence="3" id="KW-1185">Reference proteome</keyword>
<evidence type="ECO:0000256" key="1">
    <source>
        <dbReference type="SAM" id="MobiDB-lite"/>
    </source>
</evidence>
<feature type="compositionally biased region" description="Basic residues" evidence="1">
    <location>
        <begin position="107"/>
        <end position="117"/>
    </location>
</feature>